<keyword evidence="3" id="KW-1185">Reference proteome</keyword>
<accession>A0AA38MAA1</accession>
<evidence type="ECO:0000256" key="1">
    <source>
        <dbReference type="SAM" id="MobiDB-lite"/>
    </source>
</evidence>
<dbReference type="AlphaFoldDB" id="A0AA38MAA1"/>
<comment type="caution">
    <text evidence="2">The sequence shown here is derived from an EMBL/GenBank/DDBJ whole genome shotgun (WGS) entry which is preliminary data.</text>
</comment>
<evidence type="ECO:0000313" key="3">
    <source>
        <dbReference type="Proteomes" id="UP001168821"/>
    </source>
</evidence>
<reference evidence="2" key="1">
    <citation type="journal article" date="2023" name="G3 (Bethesda)">
        <title>Whole genome assemblies of Zophobas morio and Tenebrio molitor.</title>
        <authorList>
            <person name="Kaur S."/>
            <person name="Stinson S.A."/>
            <person name="diCenzo G.C."/>
        </authorList>
    </citation>
    <scope>NUCLEOTIDE SEQUENCE</scope>
    <source>
        <strain evidence="2">QUZm001</strain>
    </source>
</reference>
<feature type="compositionally biased region" description="Polar residues" evidence="1">
    <location>
        <begin position="24"/>
        <end position="41"/>
    </location>
</feature>
<dbReference type="EMBL" id="JALNTZ010000006">
    <property type="protein sequence ID" value="KAJ3648966.1"/>
    <property type="molecule type" value="Genomic_DNA"/>
</dbReference>
<protein>
    <submittedName>
        <fullName evidence="2">Uncharacterized protein</fullName>
    </submittedName>
</protein>
<feature type="region of interest" description="Disordered" evidence="1">
    <location>
        <begin position="23"/>
        <end position="48"/>
    </location>
</feature>
<gene>
    <name evidence="2" type="ORF">Zmor_020731</name>
</gene>
<name>A0AA38MAA1_9CUCU</name>
<evidence type="ECO:0000313" key="2">
    <source>
        <dbReference type="EMBL" id="KAJ3648966.1"/>
    </source>
</evidence>
<dbReference type="Proteomes" id="UP001168821">
    <property type="component" value="Unassembled WGS sequence"/>
</dbReference>
<proteinExistence type="predicted"/>
<sequence>MPAPYLPTTDTSATTDFILAPATTGASRTNGHPQQRITGPATTGVRDNGQRYHRRADSLIKLARHVKAHFITFTIAISLRIMLTLFDN</sequence>
<organism evidence="2 3">
    <name type="scientific">Zophobas morio</name>
    <dbReference type="NCBI Taxonomy" id="2755281"/>
    <lineage>
        <taxon>Eukaryota</taxon>
        <taxon>Metazoa</taxon>
        <taxon>Ecdysozoa</taxon>
        <taxon>Arthropoda</taxon>
        <taxon>Hexapoda</taxon>
        <taxon>Insecta</taxon>
        <taxon>Pterygota</taxon>
        <taxon>Neoptera</taxon>
        <taxon>Endopterygota</taxon>
        <taxon>Coleoptera</taxon>
        <taxon>Polyphaga</taxon>
        <taxon>Cucujiformia</taxon>
        <taxon>Tenebrionidae</taxon>
        <taxon>Zophobas</taxon>
    </lineage>
</organism>